<organism evidence="1">
    <name type="scientific">uncultured Caudovirales phage</name>
    <dbReference type="NCBI Taxonomy" id="2100421"/>
    <lineage>
        <taxon>Viruses</taxon>
        <taxon>Duplodnaviria</taxon>
        <taxon>Heunggongvirae</taxon>
        <taxon>Uroviricota</taxon>
        <taxon>Caudoviricetes</taxon>
        <taxon>Peduoviridae</taxon>
        <taxon>Maltschvirus</taxon>
        <taxon>Maltschvirus maltsch</taxon>
    </lineage>
</organism>
<proteinExistence type="predicted"/>
<gene>
    <name evidence="1" type="ORF">UFOVP935_31</name>
</gene>
<dbReference type="EMBL" id="LR796885">
    <property type="protein sequence ID" value="CAB4172498.1"/>
    <property type="molecule type" value="Genomic_DNA"/>
</dbReference>
<sequence length="78" mass="8459">MMRSTFFSSFAAALSLAAAGSGIPLIHRPNFAMPSGVDILDAPQTSTSSTRRNRNTVAAAKREALKTKRRKAHKARCR</sequence>
<accession>A0A6J5PTW5</accession>
<protein>
    <submittedName>
        <fullName evidence="1">Uncharacterized protein</fullName>
    </submittedName>
</protein>
<evidence type="ECO:0000313" key="1">
    <source>
        <dbReference type="EMBL" id="CAB4172498.1"/>
    </source>
</evidence>
<name>A0A6J5PTW5_9CAUD</name>
<reference evidence="1" key="1">
    <citation type="submission" date="2020-05" db="EMBL/GenBank/DDBJ databases">
        <authorList>
            <person name="Chiriac C."/>
            <person name="Salcher M."/>
            <person name="Ghai R."/>
            <person name="Kavagutti S V."/>
        </authorList>
    </citation>
    <scope>NUCLEOTIDE SEQUENCE</scope>
</reference>